<evidence type="ECO:0000313" key="5">
    <source>
        <dbReference type="EMBL" id="MBM7633809.1"/>
    </source>
</evidence>
<name>A0ABS2PEP8_9BACL</name>
<comment type="caution">
    <text evidence="5">The sequence shown here is derived from an EMBL/GenBank/DDBJ whole genome shotgun (WGS) entry which is preliminary data.</text>
</comment>
<dbReference type="InterPro" id="IPR002543">
    <property type="entry name" value="FtsK_dom"/>
</dbReference>
<dbReference type="Pfam" id="PF01580">
    <property type="entry name" value="FtsK_SpoIIIE"/>
    <property type="match status" value="1"/>
</dbReference>
<proteinExistence type="predicted"/>
<dbReference type="PANTHER" id="PTHR22683:SF1">
    <property type="entry name" value="TYPE VII SECRETION SYSTEM PROTEIN ESSC"/>
    <property type="match status" value="1"/>
</dbReference>
<dbReference type="PANTHER" id="PTHR22683">
    <property type="entry name" value="SPORULATION PROTEIN RELATED"/>
    <property type="match status" value="1"/>
</dbReference>
<sequence>MLLELAGLTSVKIGSSVVALGVIGFTKFKSTNQPINDGKKIQQILYSNGCRINDGIKERTIRLHRKRKIADGYEYVFQLPLGIGFEDIESRKQLIEDGLNIKKAEVSLKDYLKLRPNCNFIRDIKRIMNPWHMKAMKEVSLYFDGMMKVRVYDERLPNELHWNDEQHRSKTWSVCVGKEREGVIFHDFEEVAHLIVAGASGYGKSVYLKSMITTLIEQNPDDVEFSLFDLKEGSAFARFKDCKQVKRIVTDPEDAKESLAAIVDDMKRQTANCVANNYEDVREAGIKKRHFVVLDEGGELAQSAPKALEHIKTIARLGRGAGYRLVYGTQYPTNETLPSQVRQNVGARLTFVLQSQVASIATIDEGGAEELPDIKGRGIYKRTKKTIVQVPFMSNAVINEKIAPHVNIRPREGDVNHASQDLCVPTKNRKYPIVIEET</sequence>
<keyword evidence="6" id="KW-1185">Reference proteome</keyword>
<accession>A0ABS2PEP8</accession>
<gene>
    <name evidence="5" type="ORF">JOD17_002905</name>
</gene>
<dbReference type="InterPro" id="IPR027417">
    <property type="entry name" value="P-loop_NTPase"/>
</dbReference>
<protein>
    <submittedName>
        <fullName evidence="5">S-DNA-T family DNA segregation ATPase FtsK/SpoIIIE</fullName>
    </submittedName>
</protein>
<dbReference type="InterPro" id="IPR050206">
    <property type="entry name" value="FtsK/SpoIIIE/SftA"/>
</dbReference>
<dbReference type="PROSITE" id="PS50901">
    <property type="entry name" value="FTSK"/>
    <property type="match status" value="1"/>
</dbReference>
<organism evidence="5 6">
    <name type="scientific">Geomicrobium sediminis</name>
    <dbReference type="NCBI Taxonomy" id="1347788"/>
    <lineage>
        <taxon>Bacteria</taxon>
        <taxon>Bacillati</taxon>
        <taxon>Bacillota</taxon>
        <taxon>Bacilli</taxon>
        <taxon>Bacillales</taxon>
        <taxon>Geomicrobium</taxon>
    </lineage>
</organism>
<reference evidence="5 6" key="1">
    <citation type="submission" date="2021-01" db="EMBL/GenBank/DDBJ databases">
        <title>Genomic Encyclopedia of Type Strains, Phase IV (KMG-IV): sequencing the most valuable type-strain genomes for metagenomic binning, comparative biology and taxonomic classification.</title>
        <authorList>
            <person name="Goeker M."/>
        </authorList>
    </citation>
    <scope>NUCLEOTIDE SEQUENCE [LARGE SCALE GENOMIC DNA]</scope>
    <source>
        <strain evidence="5 6">DSM 25540</strain>
    </source>
</reference>
<dbReference type="Proteomes" id="UP000741863">
    <property type="component" value="Unassembled WGS sequence"/>
</dbReference>
<evidence type="ECO:0000256" key="3">
    <source>
        <dbReference type="PROSITE-ProRule" id="PRU00289"/>
    </source>
</evidence>
<dbReference type="Gene3D" id="3.40.50.300">
    <property type="entry name" value="P-loop containing nucleotide triphosphate hydrolases"/>
    <property type="match status" value="1"/>
</dbReference>
<evidence type="ECO:0000256" key="2">
    <source>
        <dbReference type="ARBA" id="ARBA00022840"/>
    </source>
</evidence>
<keyword evidence="1 3" id="KW-0547">Nucleotide-binding</keyword>
<evidence type="ECO:0000313" key="6">
    <source>
        <dbReference type="Proteomes" id="UP000741863"/>
    </source>
</evidence>
<dbReference type="SUPFAM" id="SSF52540">
    <property type="entry name" value="P-loop containing nucleoside triphosphate hydrolases"/>
    <property type="match status" value="1"/>
</dbReference>
<evidence type="ECO:0000256" key="1">
    <source>
        <dbReference type="ARBA" id="ARBA00022741"/>
    </source>
</evidence>
<keyword evidence="2 3" id="KW-0067">ATP-binding</keyword>
<feature type="binding site" evidence="3">
    <location>
        <begin position="198"/>
        <end position="205"/>
    </location>
    <ligand>
        <name>ATP</name>
        <dbReference type="ChEBI" id="CHEBI:30616"/>
    </ligand>
</feature>
<evidence type="ECO:0000259" key="4">
    <source>
        <dbReference type="PROSITE" id="PS50901"/>
    </source>
</evidence>
<feature type="domain" description="FtsK" evidence="4">
    <location>
        <begin position="180"/>
        <end position="360"/>
    </location>
</feature>
<dbReference type="RefSeq" id="WP_204698520.1">
    <property type="nucleotide sequence ID" value="NZ_JAFBEC010000008.1"/>
</dbReference>
<dbReference type="EMBL" id="JAFBEC010000008">
    <property type="protein sequence ID" value="MBM7633809.1"/>
    <property type="molecule type" value="Genomic_DNA"/>
</dbReference>